<keyword evidence="1" id="KW-0812">Transmembrane</keyword>
<accession>A0ABR7VU62</accession>
<sequence>MDIILLFVVGFVGVLIIIMGIASLVMRRVTGPNRDLQKRVRYLENEVEKLNRTKTD</sequence>
<evidence type="ECO:0000313" key="2">
    <source>
        <dbReference type="EMBL" id="MBD1224107.1"/>
    </source>
</evidence>
<keyword evidence="1" id="KW-0472">Membrane</keyword>
<evidence type="ECO:0008006" key="4">
    <source>
        <dbReference type="Google" id="ProtNLM"/>
    </source>
</evidence>
<name>A0ABR7VU62_VIRHA</name>
<evidence type="ECO:0000256" key="1">
    <source>
        <dbReference type="SAM" id="Phobius"/>
    </source>
</evidence>
<protein>
    <recommendedName>
        <fullName evidence="4">DUF4083 domain-containing protein</fullName>
    </recommendedName>
</protein>
<proteinExistence type="predicted"/>
<keyword evidence="3" id="KW-1185">Reference proteome</keyword>
<reference evidence="2 3" key="1">
    <citation type="submission" date="2020-09" db="EMBL/GenBank/DDBJ databases">
        <title>Draft Genome Sequences of Oil-Oxidizing Bacteria Halomonas titanicae, Marinobacter lutaoensis, and Virgibacillus halodenitrificans Isolated from Highly Saline Environments.</title>
        <authorList>
            <person name="Grouzdev D.S."/>
            <person name="Sokolova D.S."/>
            <person name="Semenova E.M."/>
            <person name="Borzenkov I.A."/>
            <person name="Bidzhieva S.K."/>
            <person name="Poltaraus A.B."/>
            <person name="Nazina T.N."/>
        </authorList>
    </citation>
    <scope>NUCLEOTIDE SEQUENCE [LARGE SCALE GENOMIC DNA]</scope>
    <source>
        <strain evidence="2 3">VKM B-3472D</strain>
    </source>
</reference>
<keyword evidence="1" id="KW-1133">Transmembrane helix</keyword>
<dbReference type="RefSeq" id="WP_157360436.1">
    <property type="nucleotide sequence ID" value="NZ_CP033049.1"/>
</dbReference>
<dbReference type="Proteomes" id="UP000621631">
    <property type="component" value="Unassembled WGS sequence"/>
</dbReference>
<comment type="caution">
    <text evidence="2">The sequence shown here is derived from an EMBL/GenBank/DDBJ whole genome shotgun (WGS) entry which is preliminary data.</text>
</comment>
<dbReference type="EMBL" id="JACWEZ010000013">
    <property type="protein sequence ID" value="MBD1224107.1"/>
    <property type="molecule type" value="Genomic_DNA"/>
</dbReference>
<gene>
    <name evidence="2" type="ORF">IC602_15975</name>
</gene>
<organism evidence="2 3">
    <name type="scientific">Virgibacillus halodenitrificans</name>
    <name type="common">Bacillus halodenitrificans</name>
    <dbReference type="NCBI Taxonomy" id="1482"/>
    <lineage>
        <taxon>Bacteria</taxon>
        <taxon>Bacillati</taxon>
        <taxon>Bacillota</taxon>
        <taxon>Bacilli</taxon>
        <taxon>Bacillales</taxon>
        <taxon>Bacillaceae</taxon>
        <taxon>Virgibacillus</taxon>
    </lineage>
</organism>
<evidence type="ECO:0000313" key="3">
    <source>
        <dbReference type="Proteomes" id="UP000621631"/>
    </source>
</evidence>
<feature type="transmembrane region" description="Helical" evidence="1">
    <location>
        <begin position="6"/>
        <end position="26"/>
    </location>
</feature>